<sequence length="210" mass="21523">MITQHESSGADVHRPMTPVSIAPVAASVPPAAAGDLDLELELLAQGVRQKRRNRILAMTGLLGVGLLAATVFVSAGKIKEAEAAQAEAVAARIVEQDRIAQLNLQIEARDKKVTELTAALEAAKSDAEKAAKAIAAYKAAEEARAKEEEAEGEETPAAGAKTAKAAPKAAAVRRGRAAQGRGASSALPGTRGKKGGKCVCKQGDPLCGCL</sequence>
<evidence type="ECO:0000313" key="3">
    <source>
        <dbReference type="EMBL" id="AUX38689.1"/>
    </source>
</evidence>
<gene>
    <name evidence="3" type="ORF">SOCE26_000670</name>
</gene>
<protein>
    <submittedName>
        <fullName evidence="3">Uncharacterized protein</fullName>
    </submittedName>
</protein>
<feature type="transmembrane region" description="Helical" evidence="2">
    <location>
        <begin position="55"/>
        <end position="75"/>
    </location>
</feature>
<evidence type="ECO:0000256" key="1">
    <source>
        <dbReference type="SAM" id="MobiDB-lite"/>
    </source>
</evidence>
<dbReference type="AlphaFoldDB" id="A0A2L0EHD0"/>
<proteinExistence type="predicted"/>
<keyword evidence="2" id="KW-0812">Transmembrane</keyword>
<feature type="region of interest" description="Disordered" evidence="1">
    <location>
        <begin position="145"/>
        <end position="196"/>
    </location>
</feature>
<keyword evidence="2" id="KW-1133">Transmembrane helix</keyword>
<reference evidence="3 4" key="1">
    <citation type="submission" date="2015-09" db="EMBL/GenBank/DDBJ databases">
        <title>Sorangium comparison.</title>
        <authorList>
            <person name="Zaburannyi N."/>
            <person name="Bunk B."/>
            <person name="Overmann J."/>
            <person name="Mueller R."/>
        </authorList>
    </citation>
    <scope>NUCLEOTIDE SEQUENCE [LARGE SCALE GENOMIC DNA]</scope>
    <source>
        <strain evidence="3 4">So ce26</strain>
    </source>
</reference>
<dbReference type="EMBL" id="CP012673">
    <property type="protein sequence ID" value="AUX38689.1"/>
    <property type="molecule type" value="Genomic_DNA"/>
</dbReference>
<keyword evidence="2" id="KW-0472">Membrane</keyword>
<dbReference type="Proteomes" id="UP000238348">
    <property type="component" value="Chromosome"/>
</dbReference>
<evidence type="ECO:0000313" key="4">
    <source>
        <dbReference type="Proteomes" id="UP000238348"/>
    </source>
</evidence>
<feature type="compositionally biased region" description="Low complexity" evidence="1">
    <location>
        <begin position="155"/>
        <end position="170"/>
    </location>
</feature>
<evidence type="ECO:0000256" key="2">
    <source>
        <dbReference type="SAM" id="Phobius"/>
    </source>
</evidence>
<name>A0A2L0EHD0_SORCE</name>
<organism evidence="3 4">
    <name type="scientific">Sorangium cellulosum</name>
    <name type="common">Polyangium cellulosum</name>
    <dbReference type="NCBI Taxonomy" id="56"/>
    <lineage>
        <taxon>Bacteria</taxon>
        <taxon>Pseudomonadati</taxon>
        <taxon>Myxococcota</taxon>
        <taxon>Polyangia</taxon>
        <taxon>Polyangiales</taxon>
        <taxon>Polyangiaceae</taxon>
        <taxon>Sorangium</taxon>
    </lineage>
</organism>
<accession>A0A2L0EHD0</accession>